<keyword evidence="2" id="KW-1133">Transmembrane helix</keyword>
<sequence>MQSGLGQPFKGQIGLIGSDNGDLTQHCIKVKFETTEGSMIAPAQVSVLQSGQARSILLLSRQAIPEPVVKVVVDIVCETQLHREFLILLDPPQFLSNQENTSPVLLPQVGARIAAPGLPDATSSQLDGSKKVKRSKNTAGNLPGKDPISIQTPPQKNLAEALPPLKSKSKKPASAPVDLLKLSDDSFQPQQGLKLSNTLSSSVELKLVENMVELRAAQVRMAAILRDEEPTQKDYLERSAARDKLQALQIETAQLKQQSLKNKRELDEIRESSYSRNWIVGLLAFALLALMAAVMLWVYLRRIQKAKDVSWWELAREGKDMDRRKNLEEIVDHIQASYEPDPNNPQASFENYHFEDDKSPQSSDTGASASASAAASGSNETEAFFHSEQKPPRPLTLEETNSSVFNFFAPIGNSVNVEEISDVTQEAEFWMSVNDPQRAIEILEPQSNTDHPDSPVPWLYLLDLYGIVKDQNKYDLLRARFVANFNANIPEFSTEVDSESISLLENFPHLIARICSLWNSSEIIPFLQSLLIDDRDGKRAGFELPVYRDILLLISIAHELERVNAIEGMAAGAKNPFAHHPGADASIEQPAKEDLGMIDFEVIDFPKDSTPKK</sequence>
<gene>
    <name evidence="3" type="ORF">EJN92_00325</name>
</gene>
<keyword evidence="4" id="KW-1185">Reference proteome</keyword>
<dbReference type="OrthoDB" id="9180424at2"/>
<proteinExistence type="predicted"/>
<organism evidence="3 4">
    <name type="scientific">Undibacterium parvum</name>
    <dbReference type="NCBI Taxonomy" id="401471"/>
    <lineage>
        <taxon>Bacteria</taxon>
        <taxon>Pseudomonadati</taxon>
        <taxon>Pseudomonadota</taxon>
        <taxon>Betaproteobacteria</taxon>
        <taxon>Burkholderiales</taxon>
        <taxon>Oxalobacteraceae</taxon>
        <taxon>Undibacterium</taxon>
    </lineage>
</organism>
<evidence type="ECO:0000256" key="1">
    <source>
        <dbReference type="SAM" id="MobiDB-lite"/>
    </source>
</evidence>
<dbReference type="AlphaFoldDB" id="A0A3Q9BMZ0"/>
<protein>
    <submittedName>
        <fullName evidence="3">Uncharacterized protein</fullName>
    </submittedName>
</protein>
<evidence type="ECO:0000256" key="2">
    <source>
        <dbReference type="SAM" id="Phobius"/>
    </source>
</evidence>
<feature type="transmembrane region" description="Helical" evidence="2">
    <location>
        <begin position="278"/>
        <end position="300"/>
    </location>
</feature>
<dbReference type="RefSeq" id="WP_126126011.1">
    <property type="nucleotide sequence ID" value="NZ_CP034464.1"/>
</dbReference>
<feature type="compositionally biased region" description="Low complexity" evidence="1">
    <location>
        <begin position="362"/>
        <end position="373"/>
    </location>
</feature>
<name>A0A3Q9BMZ0_9BURK</name>
<dbReference type="KEGG" id="upv:EJN92_00325"/>
<feature type="region of interest" description="Disordered" evidence="1">
    <location>
        <begin position="335"/>
        <end position="373"/>
    </location>
</feature>
<dbReference type="EMBL" id="CP034464">
    <property type="protein sequence ID" value="AZP10612.1"/>
    <property type="molecule type" value="Genomic_DNA"/>
</dbReference>
<keyword evidence="2" id="KW-0812">Transmembrane</keyword>
<feature type="region of interest" description="Disordered" evidence="1">
    <location>
        <begin position="116"/>
        <end position="155"/>
    </location>
</feature>
<accession>A0A3Q9BMZ0</accession>
<evidence type="ECO:0000313" key="3">
    <source>
        <dbReference type="EMBL" id="AZP10612.1"/>
    </source>
</evidence>
<keyword evidence="2" id="KW-0472">Membrane</keyword>
<reference evidence="3 4" key="1">
    <citation type="journal article" date="2011" name="Int. J. Syst. Evol. Microbiol.">
        <title>Description of Undibacterium oligocarboniphilum sp. nov., isolated from purified water, and Undibacterium pigrum strain CCUG 49012 as the type strain of Undibacterium parvum sp. nov., and emended descriptions of the genus Undibacterium and the species Undibacterium pigrum.</title>
        <authorList>
            <person name="Eder W."/>
            <person name="Wanner G."/>
            <person name="Ludwig W."/>
            <person name="Busse H.J."/>
            <person name="Ziemke-Kageler F."/>
            <person name="Lang E."/>
        </authorList>
    </citation>
    <scope>NUCLEOTIDE SEQUENCE [LARGE SCALE GENOMIC DNA]</scope>
    <source>
        <strain evidence="3 4">DSM 23061</strain>
    </source>
</reference>
<dbReference type="Proteomes" id="UP000275663">
    <property type="component" value="Chromosome"/>
</dbReference>
<evidence type="ECO:0000313" key="4">
    <source>
        <dbReference type="Proteomes" id="UP000275663"/>
    </source>
</evidence>